<protein>
    <submittedName>
        <fullName evidence="1">Uncharacterized protein</fullName>
    </submittedName>
</protein>
<dbReference type="EMBL" id="MT144041">
    <property type="protein sequence ID" value="QJA47381.1"/>
    <property type="molecule type" value="Genomic_DNA"/>
</dbReference>
<gene>
    <name evidence="3" type="ORF">MM415A00315_0015</name>
    <name evidence="2" type="ORF">MM415B00552_0031</name>
    <name evidence="1" type="ORF">TM448A00662_0003</name>
</gene>
<name>A0A6H1ZIX6_9ZZZZ</name>
<accession>A0A6H1ZIX6</accession>
<reference evidence="1" key="1">
    <citation type="submission" date="2020-03" db="EMBL/GenBank/DDBJ databases">
        <title>The deep terrestrial virosphere.</title>
        <authorList>
            <person name="Holmfeldt K."/>
            <person name="Nilsson E."/>
            <person name="Simone D."/>
            <person name="Lopez-Fernandez M."/>
            <person name="Wu X."/>
            <person name="de Brujin I."/>
            <person name="Lundin D."/>
            <person name="Andersson A."/>
            <person name="Bertilsson S."/>
            <person name="Dopson M."/>
        </authorList>
    </citation>
    <scope>NUCLEOTIDE SEQUENCE</scope>
    <source>
        <strain evidence="3">MM415A00315</strain>
        <strain evidence="2">MM415B00552</strain>
        <strain evidence="1">TM448A00662</strain>
    </source>
</reference>
<dbReference type="AlphaFoldDB" id="A0A6H1ZIX6"/>
<evidence type="ECO:0000313" key="2">
    <source>
        <dbReference type="EMBL" id="QJA64041.1"/>
    </source>
</evidence>
<organism evidence="1">
    <name type="scientific">viral metagenome</name>
    <dbReference type="NCBI Taxonomy" id="1070528"/>
    <lineage>
        <taxon>unclassified sequences</taxon>
        <taxon>metagenomes</taxon>
        <taxon>organismal metagenomes</taxon>
    </lineage>
</organism>
<dbReference type="EMBL" id="MT142503">
    <property type="protein sequence ID" value="QJA83090.1"/>
    <property type="molecule type" value="Genomic_DNA"/>
</dbReference>
<proteinExistence type="predicted"/>
<evidence type="ECO:0000313" key="3">
    <source>
        <dbReference type="EMBL" id="QJA83090.1"/>
    </source>
</evidence>
<sequence>MDYTVTLSDGEEKALLTDMVSIQDWLDNAIHNKARQCIDNIVEQVSDKQPKKIPEPEKLEILRKAKVESAIERQARSDRELKAGMG</sequence>
<evidence type="ECO:0000313" key="1">
    <source>
        <dbReference type="EMBL" id="QJA47381.1"/>
    </source>
</evidence>
<dbReference type="EMBL" id="MT141511">
    <property type="protein sequence ID" value="QJA64041.1"/>
    <property type="molecule type" value="Genomic_DNA"/>
</dbReference>